<evidence type="ECO:0000256" key="5">
    <source>
        <dbReference type="ARBA" id="ARBA00022553"/>
    </source>
</evidence>
<keyword evidence="13" id="KW-0479">Metal-binding</keyword>
<evidence type="ECO:0000256" key="7">
    <source>
        <dbReference type="ARBA" id="ARBA00023015"/>
    </source>
</evidence>
<feature type="compositionally biased region" description="Polar residues" evidence="10">
    <location>
        <begin position="1"/>
        <end position="10"/>
    </location>
</feature>
<evidence type="ECO:0000313" key="13">
    <source>
        <dbReference type="EMBL" id="KAK6927968.1"/>
    </source>
</evidence>
<sequence>MADSSSSPQTEIMAELSSPRTEIMAESSTQENLEHEKRANVKTCHQCRQKTLNFVGSCKNIKKADKLCTIRFCHKCLLNRYGEKAEEVAILGDWICPKCRGICNCSLCMKKRGHQPTGIFVNKAKAAGFSSVSEMLQVKGFDFVDSLKAPSTSPITQVGEKDGVASLMTRGKENMNGNDDAGSSPRYIVSDESPNRVNGQGLLENNKETIHYCENDEGEEKGSKSLVREVPNGSSGVKKKEAGKSCISKKKKIVNEEIRLPEGAEITKVAGVDVPAQDVGPALQFLEFCSTFEEVLDVKKGEPASVLRDLFRGRSGRSGSAAVQFQIKLLKLILGLKEDQRLTSSSSSSGGSSWLEALRECASESKFLMEDLPADIFEKEDGYNELETSKKLKLLTFICDQSLGSVKLRNWIAEQHGIFAERKKQAREKLLAAEDKEKHTKMKMQDEIAKALQSGAPLSIPEHEAIVSEMKTEVESAHAESRNKELALKIVELAE</sequence>
<keyword evidence="5" id="KW-0597">Phosphoprotein</keyword>
<keyword evidence="6" id="KW-0832">Ubl conjugation</keyword>
<feature type="region of interest" description="Disordered" evidence="10">
    <location>
        <begin position="173"/>
        <end position="201"/>
    </location>
</feature>
<evidence type="ECO:0000256" key="3">
    <source>
        <dbReference type="ARBA" id="ARBA00022490"/>
    </source>
</evidence>
<dbReference type="PANTHER" id="PTHR31169">
    <property type="entry name" value="OS05G0300700 PROTEIN"/>
    <property type="match status" value="1"/>
</dbReference>
<evidence type="ECO:0000256" key="8">
    <source>
        <dbReference type="ARBA" id="ARBA00023163"/>
    </source>
</evidence>
<name>A0AAN8V3Z7_9MAGN</name>
<dbReference type="PANTHER" id="PTHR31169:SF8">
    <property type="entry name" value="ZINC-FINGER DOMAIN OF MONOAMINE-OXIDASE A REPRESSOR R1 PROTEIN"/>
    <property type="match status" value="1"/>
</dbReference>
<dbReference type="GO" id="GO:0005634">
    <property type="term" value="C:nucleus"/>
    <property type="evidence" value="ECO:0007669"/>
    <property type="project" value="UniProtKB-SubCell"/>
</dbReference>
<keyword evidence="3" id="KW-0963">Cytoplasm</keyword>
<evidence type="ECO:0000256" key="10">
    <source>
        <dbReference type="SAM" id="MobiDB-lite"/>
    </source>
</evidence>
<gene>
    <name evidence="13" type="ORF">RJ641_006559</name>
</gene>
<keyword evidence="8" id="KW-0804">Transcription</keyword>
<proteinExistence type="predicted"/>
<feature type="region of interest" description="Disordered" evidence="10">
    <location>
        <begin position="1"/>
        <end position="32"/>
    </location>
</feature>
<keyword evidence="14" id="KW-1185">Reference proteome</keyword>
<feature type="domain" description="Zinc-finger" evidence="11">
    <location>
        <begin position="38"/>
        <end position="136"/>
    </location>
</feature>
<reference evidence="13 14" key="1">
    <citation type="submission" date="2023-12" db="EMBL/GenBank/DDBJ databases">
        <title>A high-quality genome assembly for Dillenia turbinata (Dilleniales).</title>
        <authorList>
            <person name="Chanderbali A."/>
        </authorList>
    </citation>
    <scope>NUCLEOTIDE SEQUENCE [LARGE SCALE GENOMIC DNA]</scope>
    <source>
        <strain evidence="13">LSX21</strain>
        <tissue evidence="13">Leaf</tissue>
    </source>
</reference>
<keyword evidence="7" id="KW-0805">Transcription regulation</keyword>
<dbReference type="GO" id="GO:0006355">
    <property type="term" value="P:regulation of DNA-templated transcription"/>
    <property type="evidence" value="ECO:0007669"/>
    <property type="project" value="InterPro"/>
</dbReference>
<comment type="caution">
    <text evidence="13">The sequence shown here is derived from an EMBL/GenBank/DDBJ whole genome shotgun (WGS) entry which is preliminary data.</text>
</comment>
<evidence type="ECO:0000313" key="14">
    <source>
        <dbReference type="Proteomes" id="UP001370490"/>
    </source>
</evidence>
<dbReference type="AlphaFoldDB" id="A0AAN8V3Z7"/>
<evidence type="ECO:0000256" key="2">
    <source>
        <dbReference type="ARBA" id="ARBA00004496"/>
    </source>
</evidence>
<evidence type="ECO:0000259" key="12">
    <source>
        <dbReference type="Pfam" id="PF15612"/>
    </source>
</evidence>
<comment type="subcellular location">
    <subcellularLocation>
        <location evidence="2">Cytoplasm</location>
    </subcellularLocation>
    <subcellularLocation>
        <location evidence="1">Nucleus</location>
    </subcellularLocation>
</comment>
<evidence type="ECO:0000256" key="4">
    <source>
        <dbReference type="ARBA" id="ARBA00022499"/>
    </source>
</evidence>
<feature type="domain" description="WHIM1" evidence="12">
    <location>
        <begin position="381"/>
        <end position="410"/>
    </location>
</feature>
<keyword evidence="9" id="KW-0539">Nucleus</keyword>
<accession>A0AAN8V3Z7</accession>
<protein>
    <submittedName>
        <fullName evidence="13">Zinc-finger domain of monoamine-oxidase A repressor R1</fullName>
    </submittedName>
</protein>
<dbReference type="InterPro" id="IPR028942">
    <property type="entry name" value="WHIM1_dom"/>
</dbReference>
<dbReference type="InterPro" id="IPR018866">
    <property type="entry name" value="Znf-4CXXC_R1"/>
</dbReference>
<keyword evidence="4" id="KW-1017">Isopeptide bond</keyword>
<dbReference type="Pfam" id="PF10497">
    <property type="entry name" value="zf-4CXXC_R1"/>
    <property type="match status" value="1"/>
</dbReference>
<dbReference type="EMBL" id="JBAMMX010000014">
    <property type="protein sequence ID" value="KAK6927968.1"/>
    <property type="molecule type" value="Genomic_DNA"/>
</dbReference>
<dbReference type="Proteomes" id="UP001370490">
    <property type="component" value="Unassembled WGS sequence"/>
</dbReference>
<dbReference type="GO" id="GO:0005737">
    <property type="term" value="C:cytoplasm"/>
    <property type="evidence" value="ECO:0007669"/>
    <property type="project" value="UniProtKB-SubCell"/>
</dbReference>
<keyword evidence="13" id="KW-0863">Zinc-finger</keyword>
<dbReference type="GO" id="GO:0008270">
    <property type="term" value="F:zinc ion binding"/>
    <property type="evidence" value="ECO:0007669"/>
    <property type="project" value="UniProtKB-KW"/>
</dbReference>
<keyword evidence="13" id="KW-0862">Zinc</keyword>
<dbReference type="InterPro" id="IPR040221">
    <property type="entry name" value="CDCA7/CDA7L"/>
</dbReference>
<evidence type="ECO:0000256" key="9">
    <source>
        <dbReference type="ARBA" id="ARBA00023242"/>
    </source>
</evidence>
<dbReference type="Pfam" id="PF15612">
    <property type="entry name" value="WHIM1"/>
    <property type="match status" value="1"/>
</dbReference>
<evidence type="ECO:0000259" key="11">
    <source>
        <dbReference type="Pfam" id="PF10497"/>
    </source>
</evidence>
<evidence type="ECO:0000256" key="1">
    <source>
        <dbReference type="ARBA" id="ARBA00004123"/>
    </source>
</evidence>
<organism evidence="13 14">
    <name type="scientific">Dillenia turbinata</name>
    <dbReference type="NCBI Taxonomy" id="194707"/>
    <lineage>
        <taxon>Eukaryota</taxon>
        <taxon>Viridiplantae</taxon>
        <taxon>Streptophyta</taxon>
        <taxon>Embryophyta</taxon>
        <taxon>Tracheophyta</taxon>
        <taxon>Spermatophyta</taxon>
        <taxon>Magnoliopsida</taxon>
        <taxon>eudicotyledons</taxon>
        <taxon>Gunneridae</taxon>
        <taxon>Pentapetalae</taxon>
        <taxon>Dilleniales</taxon>
        <taxon>Dilleniaceae</taxon>
        <taxon>Dillenia</taxon>
    </lineage>
</organism>
<evidence type="ECO:0000256" key="6">
    <source>
        <dbReference type="ARBA" id="ARBA00022843"/>
    </source>
</evidence>